<dbReference type="SMART" id="SM00274">
    <property type="entry name" value="FOLN"/>
    <property type="match status" value="5"/>
</dbReference>
<evidence type="ECO:0000313" key="5">
    <source>
        <dbReference type="Proteomes" id="UP000002139"/>
    </source>
</evidence>
<organism evidence="4 5">
    <name type="scientific">Sorangium cellulosum (strain So ce56)</name>
    <name type="common">Polyangium cellulosum (strain So ce56)</name>
    <dbReference type="NCBI Taxonomy" id="448385"/>
    <lineage>
        <taxon>Bacteria</taxon>
        <taxon>Pseudomonadati</taxon>
        <taxon>Myxococcota</taxon>
        <taxon>Polyangia</taxon>
        <taxon>Polyangiales</taxon>
        <taxon>Polyangiaceae</taxon>
        <taxon>Sorangium</taxon>
    </lineage>
</organism>
<feature type="domain" description="Follistatin-like" evidence="3">
    <location>
        <begin position="337"/>
        <end position="358"/>
    </location>
</feature>
<sequence length="583" mass="59300">MRWSTPNKPSSLAWRVALLVALGTGGAARADVVQPNGTVVPVITSRLSDLLNGSAKNDMLDEMIDVVADAAVEPQVFSPLCEFSGKYIEKGGGANFAVGWYNVDDGRDSGDPPLYVPLDTRDNLSTPAPESDIQILFPFSGSLPSPEKRELTAVSIRENPAYAGGLIGFVLIPNPNGTGNGNATQYHYTEHRFNVECTACENPGPWYSDLIYRSNQLANTFYLGFEDLDFQNAAGSAGVNGNDLDYEDFLFRFSGITCPAAGRPCEVEENVGACRAGVSDCDAQGQAICTPIVEPGSQTEQCDGIDNDCDDIVDEEAPCPEDQVCSRGRCVNRCGSAEFPCDPGLVCVEGLCVEQACVDAKCDVGQVCHDGVCRAPCDGVVCPHGQTCRGDRCLDPCDGVTCGAGEVCESGVCVVQCGCRGCPSEDRCAADTGRCVEAACADVACGAGTTCRGGACVDLCDGVVCPAGERCVAGMCAEEPPAPATTTAAGPTLDAAASVGAGDAGSGAGGDAASGSGGAPSTGAGGDASGSGASAGCSCSLGGDAPSAGGVAALLLAVSLGLRRRRGGDPGRSAPGLRIRRSG</sequence>
<feature type="domain" description="Follistatin-like" evidence="3">
    <location>
        <begin position="396"/>
        <end position="414"/>
    </location>
</feature>
<evidence type="ECO:0000256" key="1">
    <source>
        <dbReference type="SAM" id="MobiDB-lite"/>
    </source>
</evidence>
<keyword evidence="2" id="KW-0732">Signal</keyword>
<protein>
    <submittedName>
        <fullName evidence="4">Secreted protein</fullName>
    </submittedName>
</protein>
<dbReference type="EMBL" id="AM746676">
    <property type="protein sequence ID" value="CAN91956.1"/>
    <property type="molecule type" value="Genomic_DNA"/>
</dbReference>
<keyword evidence="5" id="KW-1185">Reference proteome</keyword>
<dbReference type="STRING" id="448385.sce1798"/>
<dbReference type="RefSeq" id="WP_012234433.1">
    <property type="nucleotide sequence ID" value="NC_010162.1"/>
</dbReference>
<feature type="domain" description="Follistatin-like" evidence="3">
    <location>
        <begin position="376"/>
        <end position="394"/>
    </location>
</feature>
<dbReference type="KEGG" id="scl:sce1798"/>
<evidence type="ECO:0000313" key="4">
    <source>
        <dbReference type="EMBL" id="CAN91956.1"/>
    </source>
</evidence>
<dbReference type="BioCyc" id="SCEL448385:SCE_RS09240-MONOMER"/>
<feature type="signal peptide" evidence="2">
    <location>
        <begin position="1"/>
        <end position="30"/>
    </location>
</feature>
<feature type="chain" id="PRO_5002738483" evidence="2">
    <location>
        <begin position="31"/>
        <end position="583"/>
    </location>
</feature>
<proteinExistence type="predicted"/>
<reference evidence="4 5" key="1">
    <citation type="journal article" date="2007" name="Nat. Biotechnol.">
        <title>Complete genome sequence of the myxobacterium Sorangium cellulosum.</title>
        <authorList>
            <person name="Schneiker S."/>
            <person name="Perlova O."/>
            <person name="Kaiser O."/>
            <person name="Gerth K."/>
            <person name="Alici A."/>
            <person name="Altmeyer M.O."/>
            <person name="Bartels D."/>
            <person name="Bekel T."/>
            <person name="Beyer S."/>
            <person name="Bode E."/>
            <person name="Bode H.B."/>
            <person name="Bolten C.J."/>
            <person name="Choudhuri J.V."/>
            <person name="Doss S."/>
            <person name="Elnakady Y.A."/>
            <person name="Frank B."/>
            <person name="Gaigalat L."/>
            <person name="Goesmann A."/>
            <person name="Groeger C."/>
            <person name="Gross F."/>
            <person name="Jelsbak L."/>
            <person name="Jelsbak L."/>
            <person name="Kalinowski J."/>
            <person name="Kegler C."/>
            <person name="Knauber T."/>
            <person name="Konietzny S."/>
            <person name="Kopp M."/>
            <person name="Krause L."/>
            <person name="Krug D."/>
            <person name="Linke B."/>
            <person name="Mahmud T."/>
            <person name="Martinez-Arias R."/>
            <person name="McHardy A.C."/>
            <person name="Merai M."/>
            <person name="Meyer F."/>
            <person name="Mormann S."/>
            <person name="Munoz-Dorado J."/>
            <person name="Perez J."/>
            <person name="Pradella S."/>
            <person name="Rachid S."/>
            <person name="Raddatz G."/>
            <person name="Rosenau F."/>
            <person name="Rueckert C."/>
            <person name="Sasse F."/>
            <person name="Scharfe M."/>
            <person name="Schuster S.C."/>
            <person name="Suen G."/>
            <person name="Treuner-Lange A."/>
            <person name="Velicer G.J."/>
            <person name="Vorholter F.-J."/>
            <person name="Weissman K.J."/>
            <person name="Welch R.D."/>
            <person name="Wenzel S.C."/>
            <person name="Whitworth D.E."/>
            <person name="Wilhelm S."/>
            <person name="Wittmann C."/>
            <person name="Bloecker H."/>
            <person name="Puehler A."/>
            <person name="Mueller R."/>
        </authorList>
    </citation>
    <scope>NUCLEOTIDE SEQUENCE [LARGE SCALE GENOMIC DNA]</scope>
    <source>
        <strain evidence="5">So ce56</strain>
    </source>
</reference>
<dbReference type="AlphaFoldDB" id="A9FJF7"/>
<evidence type="ECO:0000256" key="2">
    <source>
        <dbReference type="SAM" id="SignalP"/>
    </source>
</evidence>
<accession>A9FJF7</accession>
<dbReference type="Proteomes" id="UP000002139">
    <property type="component" value="Chromosome"/>
</dbReference>
<feature type="domain" description="Follistatin-like" evidence="3">
    <location>
        <begin position="459"/>
        <end position="477"/>
    </location>
</feature>
<feature type="domain" description="Follistatin-like" evidence="3">
    <location>
        <begin position="439"/>
        <end position="457"/>
    </location>
</feature>
<feature type="region of interest" description="Disordered" evidence="1">
    <location>
        <begin position="564"/>
        <end position="583"/>
    </location>
</feature>
<dbReference type="InterPro" id="IPR003645">
    <property type="entry name" value="Fol_N"/>
</dbReference>
<dbReference type="HOGENOM" id="CLU_483040_0_0_7"/>
<gene>
    <name evidence="4" type="ordered locus">sce1798</name>
</gene>
<evidence type="ECO:0000259" key="3">
    <source>
        <dbReference type="SMART" id="SM00274"/>
    </source>
</evidence>
<dbReference type="OrthoDB" id="5485969at2"/>
<name>A9FJF7_SORC5</name>